<proteinExistence type="predicted"/>
<dbReference type="EMBL" id="GBXM01083295">
    <property type="protein sequence ID" value="JAH25282.1"/>
    <property type="molecule type" value="Transcribed_RNA"/>
</dbReference>
<sequence>MMVANKALWLALSSWNLVVR</sequence>
<accession>A0A0E9R946</accession>
<protein>
    <submittedName>
        <fullName evidence="1">Uncharacterized protein</fullName>
    </submittedName>
</protein>
<dbReference type="AlphaFoldDB" id="A0A0E9R946"/>
<reference evidence="1" key="2">
    <citation type="journal article" date="2015" name="Fish Shellfish Immunol.">
        <title>Early steps in the European eel (Anguilla anguilla)-Vibrio vulnificus interaction in the gills: Role of the RtxA13 toxin.</title>
        <authorList>
            <person name="Callol A."/>
            <person name="Pajuelo D."/>
            <person name="Ebbesson L."/>
            <person name="Teles M."/>
            <person name="MacKenzie S."/>
            <person name="Amaro C."/>
        </authorList>
    </citation>
    <scope>NUCLEOTIDE SEQUENCE</scope>
</reference>
<organism evidence="1">
    <name type="scientific">Anguilla anguilla</name>
    <name type="common">European freshwater eel</name>
    <name type="synonym">Muraena anguilla</name>
    <dbReference type="NCBI Taxonomy" id="7936"/>
    <lineage>
        <taxon>Eukaryota</taxon>
        <taxon>Metazoa</taxon>
        <taxon>Chordata</taxon>
        <taxon>Craniata</taxon>
        <taxon>Vertebrata</taxon>
        <taxon>Euteleostomi</taxon>
        <taxon>Actinopterygii</taxon>
        <taxon>Neopterygii</taxon>
        <taxon>Teleostei</taxon>
        <taxon>Anguilliformes</taxon>
        <taxon>Anguillidae</taxon>
        <taxon>Anguilla</taxon>
    </lineage>
</organism>
<evidence type="ECO:0000313" key="1">
    <source>
        <dbReference type="EMBL" id="JAH25282.1"/>
    </source>
</evidence>
<name>A0A0E9R946_ANGAN</name>
<reference evidence="1" key="1">
    <citation type="submission" date="2014-11" db="EMBL/GenBank/DDBJ databases">
        <authorList>
            <person name="Amaro Gonzalez C."/>
        </authorList>
    </citation>
    <scope>NUCLEOTIDE SEQUENCE</scope>
</reference>